<dbReference type="SUPFAM" id="SSF110857">
    <property type="entry name" value="Gamma-glutamyl cyclotransferase-like"/>
    <property type="match status" value="1"/>
</dbReference>
<comment type="caution">
    <text evidence="5">The sequence shown here is derived from an EMBL/GenBank/DDBJ whole genome shotgun (WGS) entry which is preliminary data.</text>
</comment>
<evidence type="ECO:0000256" key="3">
    <source>
        <dbReference type="ARBA" id="ARBA00023239"/>
    </source>
</evidence>
<dbReference type="Proteomes" id="UP000597762">
    <property type="component" value="Unassembled WGS sequence"/>
</dbReference>
<keyword evidence="6" id="KW-1185">Reference proteome</keyword>
<dbReference type="EC" id="4.3.2.7" evidence="2"/>
<evidence type="ECO:0000256" key="1">
    <source>
        <dbReference type="ARBA" id="ARBA00009662"/>
    </source>
</evidence>
<dbReference type="EMBL" id="CAHIKZ030001399">
    <property type="protein sequence ID" value="CAE1262823.1"/>
    <property type="molecule type" value="Genomic_DNA"/>
</dbReference>
<comment type="catalytic activity">
    <reaction evidence="4">
        <text>glutathione = L-cysteinylglycine + 5-oxo-L-proline</text>
        <dbReference type="Rhea" id="RHEA:47724"/>
        <dbReference type="ChEBI" id="CHEBI:57925"/>
        <dbReference type="ChEBI" id="CHEBI:58402"/>
        <dbReference type="ChEBI" id="CHEBI:61694"/>
        <dbReference type="EC" id="4.3.2.7"/>
    </reaction>
</comment>
<evidence type="ECO:0000313" key="5">
    <source>
        <dbReference type="EMBL" id="CAE1262823.1"/>
    </source>
</evidence>
<dbReference type="InterPro" id="IPR036568">
    <property type="entry name" value="GGCT-like_sf"/>
</dbReference>
<proteinExistence type="inferred from homology"/>
<reference evidence="5" key="1">
    <citation type="submission" date="2021-01" db="EMBL/GenBank/DDBJ databases">
        <authorList>
            <person name="Li R."/>
            <person name="Bekaert M."/>
        </authorList>
    </citation>
    <scope>NUCLEOTIDE SEQUENCE</scope>
    <source>
        <strain evidence="5">Farmed</strain>
    </source>
</reference>
<dbReference type="PANTHER" id="PTHR12192">
    <property type="entry name" value="CATION TRANSPORT PROTEIN CHAC-RELATED"/>
    <property type="match status" value="1"/>
</dbReference>
<evidence type="ECO:0000313" key="6">
    <source>
        <dbReference type="Proteomes" id="UP000597762"/>
    </source>
</evidence>
<sequence>MILEPSIWIFGYGSLTWKPCINYAKREIGFIWGFSRKFWQGNIHQRGTFEKPGRVATLINSEGEKCWGVAYEVRGQENIENALSHLESRETKLGGYRKFITKFYRRDAKEKDPTGEEETFADVIDVLCFTATPSNPHYLGPCDVELMADQIVSTSGSCGPNSEYITRLAQFLLEHIPEDNDTFLFTLDAKIKEKLDKNQPRQLFSSLIGQNLQDSLNKSIKNKS</sequence>
<dbReference type="InterPro" id="IPR006840">
    <property type="entry name" value="ChaC"/>
</dbReference>
<protein>
    <recommendedName>
        <fullName evidence="2">glutathione-specific gamma-glutamylcyclotransferase</fullName>
        <ecNumber evidence="2">4.3.2.7</ecNumber>
    </recommendedName>
</protein>
<evidence type="ECO:0000256" key="2">
    <source>
        <dbReference type="ARBA" id="ARBA00012344"/>
    </source>
</evidence>
<name>A0A812CGZ8_ACAPH</name>
<dbReference type="Gene3D" id="3.10.490.10">
    <property type="entry name" value="Gamma-glutamyl cyclotransferase-like"/>
    <property type="match status" value="1"/>
</dbReference>
<gene>
    <name evidence="5" type="ORF">SPHA_33408</name>
</gene>
<accession>A0A812CGZ8</accession>
<dbReference type="GO" id="GO:0005737">
    <property type="term" value="C:cytoplasm"/>
    <property type="evidence" value="ECO:0007669"/>
    <property type="project" value="TreeGrafter"/>
</dbReference>
<keyword evidence="3 5" id="KW-0456">Lyase</keyword>
<dbReference type="CDD" id="cd06661">
    <property type="entry name" value="GGCT_like"/>
    <property type="match status" value="1"/>
</dbReference>
<comment type="similarity">
    <text evidence="1">Belongs to the gamma-glutamylcyclotransferase family. ChaC subfamily.</text>
</comment>
<organism evidence="5 6">
    <name type="scientific">Acanthosepion pharaonis</name>
    <name type="common">Pharaoh cuttlefish</name>
    <name type="synonym">Sepia pharaonis</name>
    <dbReference type="NCBI Taxonomy" id="158019"/>
    <lineage>
        <taxon>Eukaryota</taxon>
        <taxon>Metazoa</taxon>
        <taxon>Spiralia</taxon>
        <taxon>Lophotrochozoa</taxon>
        <taxon>Mollusca</taxon>
        <taxon>Cephalopoda</taxon>
        <taxon>Coleoidea</taxon>
        <taxon>Decapodiformes</taxon>
        <taxon>Sepiida</taxon>
        <taxon>Sepiina</taxon>
        <taxon>Sepiidae</taxon>
        <taxon>Acanthosepion</taxon>
    </lineage>
</organism>
<dbReference type="GO" id="GO:0006751">
    <property type="term" value="P:glutathione catabolic process"/>
    <property type="evidence" value="ECO:0007669"/>
    <property type="project" value="InterPro"/>
</dbReference>
<dbReference type="AlphaFoldDB" id="A0A812CGZ8"/>
<dbReference type="PANTHER" id="PTHR12192:SF26">
    <property type="entry name" value="GLUTATHIONE-SPECIFIC GAMMA-GLUTAMYLCYCLOTRANSFERASE 1"/>
    <property type="match status" value="1"/>
</dbReference>
<evidence type="ECO:0000256" key="4">
    <source>
        <dbReference type="ARBA" id="ARBA00048073"/>
    </source>
</evidence>
<dbReference type="OrthoDB" id="1933483at2759"/>
<dbReference type="Pfam" id="PF04752">
    <property type="entry name" value="ChaC"/>
    <property type="match status" value="1"/>
</dbReference>
<dbReference type="GO" id="GO:0061928">
    <property type="term" value="F:glutathione specific gamma-glutamylcyclotransferase activity"/>
    <property type="evidence" value="ECO:0007669"/>
    <property type="project" value="UniProtKB-EC"/>
</dbReference>
<dbReference type="InterPro" id="IPR013024">
    <property type="entry name" value="GGCT-like"/>
</dbReference>